<accession>A0A1L7X9B6</accession>
<reference evidence="3 4" key="1">
    <citation type="submission" date="2016-03" db="EMBL/GenBank/DDBJ databases">
        <authorList>
            <person name="Ploux O."/>
        </authorList>
    </citation>
    <scope>NUCLEOTIDE SEQUENCE [LARGE SCALE GENOMIC DNA]</scope>
    <source>
        <strain evidence="3 4">UAMH 11012</strain>
    </source>
</reference>
<evidence type="ECO:0000259" key="2">
    <source>
        <dbReference type="Pfam" id="PF20150"/>
    </source>
</evidence>
<dbReference type="EMBL" id="FJOG01000018">
    <property type="protein sequence ID" value="CZR61610.1"/>
    <property type="molecule type" value="Genomic_DNA"/>
</dbReference>
<dbReference type="Proteomes" id="UP000184330">
    <property type="component" value="Unassembled WGS sequence"/>
</dbReference>
<evidence type="ECO:0000313" key="4">
    <source>
        <dbReference type="Proteomes" id="UP000184330"/>
    </source>
</evidence>
<feature type="region of interest" description="Disordered" evidence="1">
    <location>
        <begin position="1"/>
        <end position="39"/>
    </location>
</feature>
<dbReference type="AlphaFoldDB" id="A0A1L7X9B6"/>
<feature type="compositionally biased region" description="Basic and acidic residues" evidence="1">
    <location>
        <begin position="1"/>
        <end position="24"/>
    </location>
</feature>
<dbReference type="OrthoDB" id="3473305at2759"/>
<gene>
    <name evidence="3" type="ORF">PAC_11507</name>
</gene>
<dbReference type="InterPro" id="IPR045518">
    <property type="entry name" value="2EXR"/>
</dbReference>
<dbReference type="PANTHER" id="PTHR35910">
    <property type="entry name" value="2EXR DOMAIN-CONTAINING PROTEIN"/>
    <property type="match status" value="1"/>
</dbReference>
<evidence type="ECO:0000256" key="1">
    <source>
        <dbReference type="SAM" id="MobiDB-lite"/>
    </source>
</evidence>
<sequence>MDHQIDRKGSSSVLEHEPVEHPEGSKSPSMDVPNADSTDTAAIGAHNASRCPITPRRLKKFALFSKLPIELRFKIWNLSPEHRTIEMRFANNCRSTQYDLVFSRVPAVLHVHQESRIEGLRSYNLLFGHKKQCRQPVYFNPEIDRLHLRDLKWGGMHPKQVAATLQLMPNKEDVRHLSIKREWLDWANSEGEVRPFLFLFPNLEQLRVCFAITERDLYHTGVGYGQAKHTGRCKKSNTGGSCFTPLRDAQFTKLGSHDTEPDTEYGDKQRKGSRRVIRAFLKRHKGGFWGNIDWKQPAVIHAGLCVKNVQTSHCPPLGLGRAKAKRDAEAAKTLAAPQGVTMSGEGVGQSKPESEVKDNEENNLEDDD</sequence>
<protein>
    <recommendedName>
        <fullName evidence="2">2EXR domain-containing protein</fullName>
    </recommendedName>
</protein>
<feature type="domain" description="2EXR" evidence="2">
    <location>
        <begin position="61"/>
        <end position="146"/>
    </location>
</feature>
<feature type="region of interest" description="Disordered" evidence="1">
    <location>
        <begin position="329"/>
        <end position="368"/>
    </location>
</feature>
<proteinExistence type="predicted"/>
<dbReference type="PANTHER" id="PTHR35910:SF6">
    <property type="entry name" value="2EXR DOMAIN-CONTAINING PROTEIN"/>
    <property type="match status" value="1"/>
</dbReference>
<evidence type="ECO:0000313" key="3">
    <source>
        <dbReference type="EMBL" id="CZR61610.1"/>
    </source>
</evidence>
<dbReference type="Pfam" id="PF20150">
    <property type="entry name" value="2EXR"/>
    <property type="match status" value="1"/>
</dbReference>
<organism evidence="3 4">
    <name type="scientific">Phialocephala subalpina</name>
    <dbReference type="NCBI Taxonomy" id="576137"/>
    <lineage>
        <taxon>Eukaryota</taxon>
        <taxon>Fungi</taxon>
        <taxon>Dikarya</taxon>
        <taxon>Ascomycota</taxon>
        <taxon>Pezizomycotina</taxon>
        <taxon>Leotiomycetes</taxon>
        <taxon>Helotiales</taxon>
        <taxon>Mollisiaceae</taxon>
        <taxon>Phialocephala</taxon>
        <taxon>Phialocephala fortinii species complex</taxon>
    </lineage>
</organism>
<keyword evidence="4" id="KW-1185">Reference proteome</keyword>
<name>A0A1L7X9B6_9HELO</name>